<dbReference type="InterPro" id="IPR018060">
    <property type="entry name" value="HTH_AraC"/>
</dbReference>
<keyword evidence="4" id="KW-0804">Transcription</keyword>
<feature type="domain" description="HTH araC/xylS-type" evidence="5">
    <location>
        <begin position="159"/>
        <end position="256"/>
    </location>
</feature>
<protein>
    <submittedName>
        <fullName evidence="6">Helix-turn-helix domain-containing protein</fullName>
    </submittedName>
</protein>
<dbReference type="SMART" id="SM00342">
    <property type="entry name" value="HTH_ARAC"/>
    <property type="match status" value="1"/>
</dbReference>
<comment type="caution">
    <text evidence="6">The sequence shown here is derived from an EMBL/GenBank/DDBJ whole genome shotgun (WGS) entry which is preliminary data.</text>
</comment>
<evidence type="ECO:0000259" key="5">
    <source>
        <dbReference type="PROSITE" id="PS01124"/>
    </source>
</evidence>
<evidence type="ECO:0000256" key="3">
    <source>
        <dbReference type="ARBA" id="ARBA00023159"/>
    </source>
</evidence>
<reference evidence="7" key="1">
    <citation type="journal article" date="2019" name="Int. J. Syst. Evol. Microbiol.">
        <title>The Global Catalogue of Microorganisms (GCM) 10K type strain sequencing project: providing services to taxonomists for standard genome sequencing and annotation.</title>
        <authorList>
            <consortium name="The Broad Institute Genomics Platform"/>
            <consortium name="The Broad Institute Genome Sequencing Center for Infectious Disease"/>
            <person name="Wu L."/>
            <person name="Ma J."/>
        </authorList>
    </citation>
    <scope>NUCLEOTIDE SEQUENCE [LARGE SCALE GENOMIC DNA]</scope>
    <source>
        <strain evidence="7">KCTC 42953</strain>
    </source>
</reference>
<name>A0ABV7JHU8_9GAMM</name>
<dbReference type="EMBL" id="JBHRTS010000006">
    <property type="protein sequence ID" value="MFC3194952.1"/>
    <property type="molecule type" value="Genomic_DNA"/>
</dbReference>
<dbReference type="Pfam" id="PF02311">
    <property type="entry name" value="AraC_binding"/>
    <property type="match status" value="1"/>
</dbReference>
<dbReference type="SUPFAM" id="SSF46689">
    <property type="entry name" value="Homeodomain-like"/>
    <property type="match status" value="2"/>
</dbReference>
<dbReference type="SUPFAM" id="SSF51215">
    <property type="entry name" value="Regulatory protein AraC"/>
    <property type="match status" value="1"/>
</dbReference>
<evidence type="ECO:0000256" key="1">
    <source>
        <dbReference type="ARBA" id="ARBA00023015"/>
    </source>
</evidence>
<dbReference type="PROSITE" id="PS01124">
    <property type="entry name" value="HTH_ARAC_FAMILY_2"/>
    <property type="match status" value="1"/>
</dbReference>
<dbReference type="InterPro" id="IPR009057">
    <property type="entry name" value="Homeodomain-like_sf"/>
</dbReference>
<accession>A0ABV7JHU8</accession>
<evidence type="ECO:0000313" key="6">
    <source>
        <dbReference type="EMBL" id="MFC3194952.1"/>
    </source>
</evidence>
<dbReference type="InterPro" id="IPR018062">
    <property type="entry name" value="HTH_AraC-typ_CS"/>
</dbReference>
<keyword evidence="3" id="KW-0010">Activator</keyword>
<evidence type="ECO:0000256" key="2">
    <source>
        <dbReference type="ARBA" id="ARBA00023125"/>
    </source>
</evidence>
<dbReference type="InterPro" id="IPR003313">
    <property type="entry name" value="AraC-bd"/>
</dbReference>
<gene>
    <name evidence="6" type="ORF">ACFODZ_11940</name>
</gene>
<organism evidence="6 7">
    <name type="scientific">Marinicella sediminis</name>
    <dbReference type="NCBI Taxonomy" id="1792834"/>
    <lineage>
        <taxon>Bacteria</taxon>
        <taxon>Pseudomonadati</taxon>
        <taxon>Pseudomonadota</taxon>
        <taxon>Gammaproteobacteria</taxon>
        <taxon>Lysobacterales</taxon>
        <taxon>Marinicellaceae</taxon>
        <taxon>Marinicella</taxon>
    </lineage>
</organism>
<dbReference type="InterPro" id="IPR050204">
    <property type="entry name" value="AraC_XylS_family_regulators"/>
</dbReference>
<evidence type="ECO:0000256" key="4">
    <source>
        <dbReference type="ARBA" id="ARBA00023163"/>
    </source>
</evidence>
<evidence type="ECO:0000313" key="7">
    <source>
        <dbReference type="Proteomes" id="UP001595533"/>
    </source>
</evidence>
<keyword evidence="1" id="KW-0805">Transcription regulation</keyword>
<dbReference type="InterPro" id="IPR037923">
    <property type="entry name" value="HTH-like"/>
</dbReference>
<dbReference type="PANTHER" id="PTHR46796">
    <property type="entry name" value="HTH-TYPE TRANSCRIPTIONAL ACTIVATOR RHAS-RELATED"/>
    <property type="match status" value="1"/>
</dbReference>
<dbReference type="Gene3D" id="1.10.10.60">
    <property type="entry name" value="Homeodomain-like"/>
    <property type="match status" value="1"/>
</dbReference>
<sequence>MKHNGSATYQRFPMLDGLTALQAEQYQNSFAPHSHETFQITLNESGLFKNQINGHCLCAWPDALIITHPDEIHTTICDQPMGHSFFTLYVSPDLFSHRNNGIAPRFAHVLHNTGASSLLQEIKHHSQTGRSISAHQIIKLLDQLLTEQLHEPVRVADHSWLTDHLQETIDQPFKLAETARQTGISSFKLIRLCKAETGMTPLQFVINQRILSSQQLLRQGVPITDVALQCGFYDAAHFHRHFKKLTGLTPASFRKPWLS</sequence>
<dbReference type="InterPro" id="IPR020449">
    <property type="entry name" value="Tscrpt_reg_AraC-type_HTH"/>
</dbReference>
<dbReference type="RefSeq" id="WP_077411910.1">
    <property type="nucleotide sequence ID" value="NZ_JBHRTS010000006.1"/>
</dbReference>
<dbReference type="PROSITE" id="PS00041">
    <property type="entry name" value="HTH_ARAC_FAMILY_1"/>
    <property type="match status" value="1"/>
</dbReference>
<proteinExistence type="predicted"/>
<keyword evidence="2" id="KW-0238">DNA-binding</keyword>
<keyword evidence="7" id="KW-1185">Reference proteome</keyword>
<dbReference type="PRINTS" id="PR00032">
    <property type="entry name" value="HTHARAC"/>
</dbReference>
<dbReference type="Pfam" id="PF12833">
    <property type="entry name" value="HTH_18"/>
    <property type="match status" value="1"/>
</dbReference>
<dbReference type="Proteomes" id="UP001595533">
    <property type="component" value="Unassembled WGS sequence"/>
</dbReference>